<feature type="transmembrane region" description="Helical" evidence="6">
    <location>
        <begin position="180"/>
        <end position="205"/>
    </location>
</feature>
<reference evidence="8 9" key="1">
    <citation type="submission" date="2021-06" db="EMBL/GenBank/DDBJ databases">
        <title>New haloarchaea isolates fom saline soil.</title>
        <authorList>
            <person name="Duran-Viseras A."/>
            <person name="Sanchez-Porro C.S."/>
            <person name="Ventosa A."/>
        </authorList>
    </citation>
    <scope>NUCLEOTIDE SEQUENCE [LARGE SCALE GENOMIC DNA]</scope>
    <source>
        <strain evidence="8 9">JCM 183640</strain>
    </source>
</reference>
<evidence type="ECO:0000313" key="9">
    <source>
        <dbReference type="Proteomes" id="UP000766550"/>
    </source>
</evidence>
<dbReference type="GO" id="GO:0005886">
    <property type="term" value="C:plasma membrane"/>
    <property type="evidence" value="ECO:0007669"/>
    <property type="project" value="UniProtKB-SubCell"/>
</dbReference>
<feature type="transmembrane region" description="Helical" evidence="6">
    <location>
        <begin position="261"/>
        <end position="284"/>
    </location>
</feature>
<protein>
    <submittedName>
        <fullName evidence="8">ABC transporter permease</fullName>
    </submittedName>
</protein>
<dbReference type="Pfam" id="PF12698">
    <property type="entry name" value="ABC2_membrane_3"/>
    <property type="match status" value="1"/>
</dbReference>
<gene>
    <name evidence="8" type="ORF">KTS45_03060</name>
</gene>
<keyword evidence="5 6" id="KW-0472">Membrane</keyword>
<sequence>MSEDRPWYRDPRLVVARRDVASLSREKTIVLALLIQLFVAAFSSFLVVGLTSLYDPGSVSTGEVEMAVTGDAHEELLDAAREQEGSNAVHYENPTEAELAFREGRVDALLRVDYVESAGGGGQRVAVTARVPEGSIRSTLIVVEVRRVLNTLERQVRADRVESLDEPPVPLPSEVAASPYFGFTYTVLIPLLLFLPPFISGSVAVDTVTEEMERGTLELLRVAPVSLVDIVDGKALGMVLIAPLQALLWVALLAANGIPVANVSLLLLFVTAVAAAVVTLGVTLGVSMRRRRPAQLLYSVLTLVVFGAAVVLPEHPTTTVAKLAVDSPTLSTYGHVFGSVALAVAAYAVARRYVAGVNADAL</sequence>
<keyword evidence="2" id="KW-1003">Cell membrane</keyword>
<proteinExistence type="predicted"/>
<feature type="transmembrane region" description="Helical" evidence="6">
    <location>
        <begin position="296"/>
        <end position="312"/>
    </location>
</feature>
<accession>A0A8J8C737</accession>
<dbReference type="PANTHER" id="PTHR30294">
    <property type="entry name" value="MEMBRANE COMPONENT OF ABC TRANSPORTER YHHJ-RELATED"/>
    <property type="match status" value="1"/>
</dbReference>
<name>A0A8J8C737_9EURY</name>
<evidence type="ECO:0000256" key="6">
    <source>
        <dbReference type="SAM" id="Phobius"/>
    </source>
</evidence>
<feature type="transmembrane region" description="Helical" evidence="6">
    <location>
        <begin position="332"/>
        <end position="350"/>
    </location>
</feature>
<dbReference type="RefSeq" id="WP_162316321.1">
    <property type="nucleotide sequence ID" value="NZ_JAHQXF010000001.1"/>
</dbReference>
<evidence type="ECO:0000256" key="4">
    <source>
        <dbReference type="ARBA" id="ARBA00022989"/>
    </source>
</evidence>
<comment type="caution">
    <text evidence="8">The sequence shown here is derived from an EMBL/GenBank/DDBJ whole genome shotgun (WGS) entry which is preliminary data.</text>
</comment>
<dbReference type="PANTHER" id="PTHR30294:SF29">
    <property type="entry name" value="MULTIDRUG ABC TRANSPORTER PERMEASE YBHS-RELATED"/>
    <property type="match status" value="1"/>
</dbReference>
<keyword evidence="3 6" id="KW-0812">Transmembrane</keyword>
<dbReference type="EMBL" id="JAHQXF010000001">
    <property type="protein sequence ID" value="MBV0923170.1"/>
    <property type="molecule type" value="Genomic_DNA"/>
</dbReference>
<dbReference type="OrthoDB" id="51659at2157"/>
<comment type="subcellular location">
    <subcellularLocation>
        <location evidence="1">Cell membrane</location>
        <topology evidence="1">Multi-pass membrane protein</topology>
    </subcellularLocation>
</comment>
<feature type="transmembrane region" description="Helical" evidence="6">
    <location>
        <begin position="235"/>
        <end position="255"/>
    </location>
</feature>
<evidence type="ECO:0000259" key="7">
    <source>
        <dbReference type="Pfam" id="PF12698"/>
    </source>
</evidence>
<feature type="transmembrane region" description="Helical" evidence="6">
    <location>
        <begin position="28"/>
        <end position="54"/>
    </location>
</feature>
<evidence type="ECO:0000256" key="5">
    <source>
        <dbReference type="ARBA" id="ARBA00023136"/>
    </source>
</evidence>
<organism evidence="8 9">
    <name type="scientific">Haloarcula limicola</name>
    <dbReference type="NCBI Taxonomy" id="1429915"/>
    <lineage>
        <taxon>Archaea</taxon>
        <taxon>Methanobacteriati</taxon>
        <taxon>Methanobacteriota</taxon>
        <taxon>Stenosarchaea group</taxon>
        <taxon>Halobacteria</taxon>
        <taxon>Halobacteriales</taxon>
        <taxon>Haloarculaceae</taxon>
        <taxon>Haloarcula</taxon>
    </lineage>
</organism>
<evidence type="ECO:0000313" key="8">
    <source>
        <dbReference type="EMBL" id="MBV0923170.1"/>
    </source>
</evidence>
<evidence type="ECO:0000256" key="3">
    <source>
        <dbReference type="ARBA" id="ARBA00022692"/>
    </source>
</evidence>
<keyword evidence="4 6" id="KW-1133">Transmembrane helix</keyword>
<dbReference type="GO" id="GO:0140359">
    <property type="term" value="F:ABC-type transporter activity"/>
    <property type="evidence" value="ECO:0007669"/>
    <property type="project" value="InterPro"/>
</dbReference>
<feature type="domain" description="ABC-2 type transporter transmembrane" evidence="7">
    <location>
        <begin position="35"/>
        <end position="312"/>
    </location>
</feature>
<dbReference type="InterPro" id="IPR051449">
    <property type="entry name" value="ABC-2_transporter_component"/>
</dbReference>
<dbReference type="InterPro" id="IPR013525">
    <property type="entry name" value="ABC2_TM"/>
</dbReference>
<dbReference type="AlphaFoldDB" id="A0A8J8C737"/>
<dbReference type="Proteomes" id="UP000766550">
    <property type="component" value="Unassembled WGS sequence"/>
</dbReference>
<evidence type="ECO:0000256" key="2">
    <source>
        <dbReference type="ARBA" id="ARBA00022475"/>
    </source>
</evidence>
<evidence type="ECO:0000256" key="1">
    <source>
        <dbReference type="ARBA" id="ARBA00004651"/>
    </source>
</evidence>
<keyword evidence="9" id="KW-1185">Reference proteome</keyword>